<protein>
    <recommendedName>
        <fullName evidence="4">Thionin-like protein 2</fullName>
    </recommendedName>
</protein>
<dbReference type="PANTHER" id="PTHR36312:SF1">
    <property type="entry name" value="OS01G0594500 PROTEIN"/>
    <property type="match status" value="1"/>
</dbReference>
<organism evidence="2 3">
    <name type="scientific">Cucurbita argyrosperma subsp. sororia</name>
    <dbReference type="NCBI Taxonomy" id="37648"/>
    <lineage>
        <taxon>Eukaryota</taxon>
        <taxon>Viridiplantae</taxon>
        <taxon>Streptophyta</taxon>
        <taxon>Embryophyta</taxon>
        <taxon>Tracheophyta</taxon>
        <taxon>Spermatophyta</taxon>
        <taxon>Magnoliopsida</taxon>
        <taxon>eudicotyledons</taxon>
        <taxon>Gunneridae</taxon>
        <taxon>Pentapetalae</taxon>
        <taxon>rosids</taxon>
        <taxon>fabids</taxon>
        <taxon>Cucurbitales</taxon>
        <taxon>Cucurbitaceae</taxon>
        <taxon>Cucurbiteae</taxon>
        <taxon>Cucurbita</taxon>
    </lineage>
</organism>
<dbReference type="EMBL" id="JAGKQH010000017">
    <property type="protein sequence ID" value="KAG6575558.1"/>
    <property type="molecule type" value="Genomic_DNA"/>
</dbReference>
<reference evidence="2 3" key="1">
    <citation type="journal article" date="2021" name="Hortic Res">
        <title>The domestication of Cucurbita argyrosperma as revealed by the genome of its wild relative.</title>
        <authorList>
            <person name="Barrera-Redondo J."/>
            <person name="Sanchez-de la Vega G."/>
            <person name="Aguirre-Liguori J.A."/>
            <person name="Castellanos-Morales G."/>
            <person name="Gutierrez-Guerrero Y.T."/>
            <person name="Aguirre-Dugua X."/>
            <person name="Aguirre-Planter E."/>
            <person name="Tenaillon M.I."/>
            <person name="Lira-Saade R."/>
            <person name="Eguiarte L.E."/>
        </authorList>
    </citation>
    <scope>NUCLEOTIDE SEQUENCE [LARGE SCALE GENOMIC DNA]</scope>
    <source>
        <strain evidence="2">JBR-2021</strain>
    </source>
</reference>
<feature type="chain" id="PRO_5043540577" description="Thionin-like protein 2" evidence="1">
    <location>
        <begin position="23"/>
        <end position="195"/>
    </location>
</feature>
<keyword evidence="1" id="KW-0732">Signal</keyword>
<proteinExistence type="predicted"/>
<keyword evidence="3" id="KW-1185">Reference proteome</keyword>
<sequence>MESCKAKLGLMAWLVLSSLTTANSTSFQECYATCFVICAITPGVAFSDCPLRCLQACIIPSFPIHNAAADDDFHRQQKNQFFCELGCAASSCTKFSTHQNPGISEPTEYVGGPNCYFGCINSCFESAFQCAICIGKCMISVESTPMQANHMDNRYFCKLGCSTSRCAKLLLNHPNEKQMKGCVNSCSHTCTNIMN</sequence>
<comment type="caution">
    <text evidence="2">The sequence shown here is derived from an EMBL/GenBank/DDBJ whole genome shotgun (WGS) entry which is preliminary data.</text>
</comment>
<name>A0AAV6M6P0_9ROSI</name>
<evidence type="ECO:0000313" key="2">
    <source>
        <dbReference type="EMBL" id="KAG6575558.1"/>
    </source>
</evidence>
<evidence type="ECO:0000313" key="3">
    <source>
        <dbReference type="Proteomes" id="UP000685013"/>
    </source>
</evidence>
<feature type="signal peptide" evidence="1">
    <location>
        <begin position="1"/>
        <end position="22"/>
    </location>
</feature>
<dbReference type="AlphaFoldDB" id="A0AAV6M6P0"/>
<feature type="non-terminal residue" evidence="2">
    <location>
        <position position="1"/>
    </location>
</feature>
<dbReference type="InterPro" id="IPR038975">
    <property type="entry name" value="THNL"/>
</dbReference>
<evidence type="ECO:0008006" key="4">
    <source>
        <dbReference type="Google" id="ProtNLM"/>
    </source>
</evidence>
<accession>A0AAV6M6P0</accession>
<dbReference type="Proteomes" id="UP000685013">
    <property type="component" value="Chromosome 17"/>
</dbReference>
<evidence type="ECO:0000256" key="1">
    <source>
        <dbReference type="SAM" id="SignalP"/>
    </source>
</evidence>
<dbReference type="PANTHER" id="PTHR36312">
    <property type="entry name" value="THIONIN-LIKE PROTEIN 1"/>
    <property type="match status" value="1"/>
</dbReference>
<gene>
    <name evidence="2" type="ORF">SDJN03_26197</name>
</gene>